<comment type="caution">
    <text evidence="1">The sequence shown here is derived from an EMBL/GenBank/DDBJ whole genome shotgun (WGS) entry which is preliminary data.</text>
</comment>
<dbReference type="EMBL" id="BQNB010015781">
    <property type="protein sequence ID" value="GJT44066.1"/>
    <property type="molecule type" value="Genomic_DNA"/>
</dbReference>
<evidence type="ECO:0000313" key="2">
    <source>
        <dbReference type="Proteomes" id="UP001151760"/>
    </source>
</evidence>
<evidence type="ECO:0000313" key="1">
    <source>
        <dbReference type="EMBL" id="GJT44066.1"/>
    </source>
</evidence>
<dbReference type="Proteomes" id="UP001151760">
    <property type="component" value="Unassembled WGS sequence"/>
</dbReference>
<sequence>MMRSFCEVVIKRKQAANIDQSPPQEMSTPKPSRSFIFTCDDDDDDEEYSIPLNKISQILRSIALAPSSSIMEPEDSLIIGNEELSTIPEKESDDVIKSSVKDLIPIPSESEDTSVEN</sequence>
<reference evidence="1" key="1">
    <citation type="journal article" date="2022" name="Int. J. Mol. Sci.">
        <title>Draft Genome of Tanacetum Coccineum: Genomic Comparison of Closely Related Tanacetum-Family Plants.</title>
        <authorList>
            <person name="Yamashiro T."/>
            <person name="Shiraishi A."/>
            <person name="Nakayama K."/>
            <person name="Satake H."/>
        </authorList>
    </citation>
    <scope>NUCLEOTIDE SEQUENCE</scope>
</reference>
<accession>A0ABQ5DY05</accession>
<keyword evidence="2" id="KW-1185">Reference proteome</keyword>
<organism evidence="1 2">
    <name type="scientific">Tanacetum coccineum</name>
    <dbReference type="NCBI Taxonomy" id="301880"/>
    <lineage>
        <taxon>Eukaryota</taxon>
        <taxon>Viridiplantae</taxon>
        <taxon>Streptophyta</taxon>
        <taxon>Embryophyta</taxon>
        <taxon>Tracheophyta</taxon>
        <taxon>Spermatophyta</taxon>
        <taxon>Magnoliopsida</taxon>
        <taxon>eudicotyledons</taxon>
        <taxon>Gunneridae</taxon>
        <taxon>Pentapetalae</taxon>
        <taxon>asterids</taxon>
        <taxon>campanulids</taxon>
        <taxon>Asterales</taxon>
        <taxon>Asteraceae</taxon>
        <taxon>Asteroideae</taxon>
        <taxon>Anthemideae</taxon>
        <taxon>Anthemidinae</taxon>
        <taxon>Tanacetum</taxon>
    </lineage>
</organism>
<proteinExistence type="predicted"/>
<name>A0ABQ5DY05_9ASTR</name>
<reference evidence="1" key="2">
    <citation type="submission" date="2022-01" db="EMBL/GenBank/DDBJ databases">
        <authorList>
            <person name="Yamashiro T."/>
            <person name="Shiraishi A."/>
            <person name="Satake H."/>
            <person name="Nakayama K."/>
        </authorList>
    </citation>
    <scope>NUCLEOTIDE SEQUENCE</scope>
</reference>
<gene>
    <name evidence="1" type="ORF">Tco_0952781</name>
</gene>
<protein>
    <submittedName>
        <fullName evidence="1">Uncharacterized protein</fullName>
    </submittedName>
</protein>